<organism evidence="4 5">
    <name type="scientific">Plantactinospora mayteni</name>
    <dbReference type="NCBI Taxonomy" id="566021"/>
    <lineage>
        <taxon>Bacteria</taxon>
        <taxon>Bacillati</taxon>
        <taxon>Actinomycetota</taxon>
        <taxon>Actinomycetes</taxon>
        <taxon>Micromonosporales</taxon>
        <taxon>Micromonosporaceae</taxon>
        <taxon>Plantactinospora</taxon>
    </lineage>
</organism>
<dbReference type="PROSITE" id="PS51257">
    <property type="entry name" value="PROKAR_LIPOPROTEIN"/>
    <property type="match status" value="1"/>
</dbReference>
<comment type="caution">
    <text evidence="4">The sequence shown here is derived from an EMBL/GenBank/DDBJ whole genome shotgun (WGS) entry which is preliminary data.</text>
</comment>
<gene>
    <name evidence="4" type="ORF">Pma05_20570</name>
</gene>
<dbReference type="Proteomes" id="UP000621500">
    <property type="component" value="Unassembled WGS sequence"/>
</dbReference>
<evidence type="ECO:0000313" key="4">
    <source>
        <dbReference type="EMBL" id="GIG95484.1"/>
    </source>
</evidence>
<keyword evidence="2" id="KW-0732">Signal</keyword>
<sequence length="213" mass="22382">MRVNRPIVRSVVLTAAAIGAVAITAACGGSGHGSGHTTEQPAANPTSAPASTAGHNQADIAFAQGMIPHHQQAVQMAELAESRASDPQVKSLASKIKAAQQPEIDQMTAWLREWGMPTAPPSTGGHTTHGSAPGGATPGMMTDQDMAAMERATGNEFDRMFLEMMIRHHQGAVQMATTETAQGQNPAAKRLAEKINADQTAEISQMQNLLNNR</sequence>
<feature type="signal peptide" evidence="2">
    <location>
        <begin position="1"/>
        <end position="25"/>
    </location>
</feature>
<dbReference type="InterPro" id="IPR005183">
    <property type="entry name" value="DUF305_CopM-like"/>
</dbReference>
<evidence type="ECO:0000313" key="5">
    <source>
        <dbReference type="Proteomes" id="UP000621500"/>
    </source>
</evidence>
<keyword evidence="5" id="KW-1185">Reference proteome</keyword>
<proteinExistence type="predicted"/>
<dbReference type="PANTHER" id="PTHR36933">
    <property type="entry name" value="SLL0788 PROTEIN"/>
    <property type="match status" value="1"/>
</dbReference>
<dbReference type="Pfam" id="PF03713">
    <property type="entry name" value="DUF305"/>
    <property type="match status" value="1"/>
</dbReference>
<dbReference type="PANTHER" id="PTHR36933:SF1">
    <property type="entry name" value="SLL0788 PROTEIN"/>
    <property type="match status" value="1"/>
</dbReference>
<evidence type="ECO:0000259" key="3">
    <source>
        <dbReference type="Pfam" id="PF03713"/>
    </source>
</evidence>
<dbReference type="RefSeq" id="WP_203857073.1">
    <property type="nucleotide sequence ID" value="NZ_BAAAZQ010000007.1"/>
</dbReference>
<feature type="region of interest" description="Disordered" evidence="1">
    <location>
        <begin position="29"/>
        <end position="53"/>
    </location>
</feature>
<accession>A0ABQ4EL61</accession>
<feature type="chain" id="PRO_5046458493" evidence="2">
    <location>
        <begin position="26"/>
        <end position="213"/>
    </location>
</feature>
<dbReference type="EMBL" id="BONX01000010">
    <property type="protein sequence ID" value="GIG95484.1"/>
    <property type="molecule type" value="Genomic_DNA"/>
</dbReference>
<dbReference type="Gene3D" id="1.20.1260.10">
    <property type="match status" value="1"/>
</dbReference>
<protein>
    <submittedName>
        <fullName evidence="4">Lipoprotein</fullName>
    </submittedName>
</protein>
<feature type="domain" description="DUF305" evidence="3">
    <location>
        <begin position="59"/>
        <end position="210"/>
    </location>
</feature>
<name>A0ABQ4EL61_9ACTN</name>
<evidence type="ECO:0000256" key="1">
    <source>
        <dbReference type="SAM" id="MobiDB-lite"/>
    </source>
</evidence>
<dbReference type="InterPro" id="IPR012347">
    <property type="entry name" value="Ferritin-like"/>
</dbReference>
<reference evidence="4 5" key="1">
    <citation type="submission" date="2021-01" db="EMBL/GenBank/DDBJ databases">
        <title>Whole genome shotgun sequence of Plantactinospora mayteni NBRC 109088.</title>
        <authorList>
            <person name="Komaki H."/>
            <person name="Tamura T."/>
        </authorList>
    </citation>
    <scope>NUCLEOTIDE SEQUENCE [LARGE SCALE GENOMIC DNA]</scope>
    <source>
        <strain evidence="4 5">NBRC 109088</strain>
    </source>
</reference>
<feature type="compositionally biased region" description="Low complexity" evidence="1">
    <location>
        <begin position="35"/>
        <end position="53"/>
    </location>
</feature>
<evidence type="ECO:0000256" key="2">
    <source>
        <dbReference type="SAM" id="SignalP"/>
    </source>
</evidence>
<keyword evidence="4" id="KW-0449">Lipoprotein</keyword>